<dbReference type="Gene3D" id="1.20.58.1000">
    <property type="entry name" value="Metal-sensitive repressor, helix protomer"/>
    <property type="match status" value="1"/>
</dbReference>
<dbReference type="InterPro" id="IPR003735">
    <property type="entry name" value="Metal_Tscrpt_repr"/>
</dbReference>
<dbReference type="CDD" id="cd10148">
    <property type="entry name" value="CsoR-like_DUF156"/>
    <property type="match status" value="1"/>
</dbReference>
<keyword evidence="2" id="KW-1185">Reference proteome</keyword>
<name>A0A8A7K8B1_9FIRM</name>
<dbReference type="PANTHER" id="PTHR33677">
    <property type="entry name" value="TRANSCRIPTIONAL REPRESSOR FRMR-RELATED"/>
    <property type="match status" value="1"/>
</dbReference>
<reference evidence="1" key="1">
    <citation type="submission" date="2019-12" db="EMBL/GenBank/DDBJ databases">
        <authorList>
            <person name="zhang j."/>
            <person name="sun C.M."/>
        </authorList>
    </citation>
    <scope>NUCLEOTIDE SEQUENCE</scope>
    <source>
        <strain evidence="1">NS-1</strain>
    </source>
</reference>
<gene>
    <name evidence="1" type="ORF">GM661_05305</name>
</gene>
<dbReference type="EMBL" id="CP046640">
    <property type="protein sequence ID" value="QTL97440.1"/>
    <property type="molecule type" value="Genomic_DNA"/>
</dbReference>
<dbReference type="RefSeq" id="WP_230869068.1">
    <property type="nucleotide sequence ID" value="NZ_CP046640.1"/>
</dbReference>
<dbReference type="InterPro" id="IPR038390">
    <property type="entry name" value="Metal_Tscrpt_repr_sf"/>
</dbReference>
<proteinExistence type="predicted"/>
<dbReference type="KEGG" id="ifn:GM661_05305"/>
<dbReference type="Proteomes" id="UP000665020">
    <property type="component" value="Chromosome"/>
</dbReference>
<dbReference type="GO" id="GO:0003677">
    <property type="term" value="F:DNA binding"/>
    <property type="evidence" value="ECO:0007669"/>
    <property type="project" value="InterPro"/>
</dbReference>
<evidence type="ECO:0000313" key="1">
    <source>
        <dbReference type="EMBL" id="QTL97440.1"/>
    </source>
</evidence>
<dbReference type="AlphaFoldDB" id="A0A8A7K8B1"/>
<accession>A0A8A7K8B1</accession>
<dbReference type="GO" id="GO:0046872">
    <property type="term" value="F:metal ion binding"/>
    <property type="evidence" value="ECO:0007669"/>
    <property type="project" value="InterPro"/>
</dbReference>
<dbReference type="PANTHER" id="PTHR33677:SF3">
    <property type="entry name" value="COPPER-SENSING TRANSCRIPTIONAL REPRESSOR RICR"/>
    <property type="match status" value="1"/>
</dbReference>
<organism evidence="1 2">
    <name type="scientific">Iocasia fonsfrigidae</name>
    <dbReference type="NCBI Taxonomy" id="2682810"/>
    <lineage>
        <taxon>Bacteria</taxon>
        <taxon>Bacillati</taxon>
        <taxon>Bacillota</taxon>
        <taxon>Clostridia</taxon>
        <taxon>Halanaerobiales</taxon>
        <taxon>Halanaerobiaceae</taxon>
        <taxon>Iocasia</taxon>
    </lineage>
</organism>
<evidence type="ECO:0000313" key="2">
    <source>
        <dbReference type="Proteomes" id="UP000665020"/>
    </source>
</evidence>
<dbReference type="Pfam" id="PF02583">
    <property type="entry name" value="Trns_repr_metal"/>
    <property type="match status" value="1"/>
</dbReference>
<protein>
    <submittedName>
        <fullName evidence="1">Metal-sensing transcriptional repressor</fullName>
    </submittedName>
</protein>
<sequence length="91" mass="10396">MNSLCEPDKKDLDMRLKKIEGQVRGIQRMIDEDKYCVDILTQINAVRGALKKVGLKILDRHTHGCVQRAIKNEEGDAIINELMDVLTKFTN</sequence>
<dbReference type="GO" id="GO:0045892">
    <property type="term" value="P:negative regulation of DNA-templated transcription"/>
    <property type="evidence" value="ECO:0007669"/>
    <property type="project" value="UniProtKB-ARBA"/>
</dbReference>